<dbReference type="AlphaFoldDB" id="A0A2P2IJU0"/>
<evidence type="ECO:0000313" key="1">
    <source>
        <dbReference type="EMBL" id="MBW81492.1"/>
    </source>
</evidence>
<name>A0A2P2IJU0_RHIMU</name>
<sequence>MLDFGLMCSNDLNFHHPTTLRLKRLPFNFFYCQRLLHIY</sequence>
<dbReference type="EMBL" id="GGEC01001009">
    <property type="protein sequence ID" value="MBW81492.1"/>
    <property type="molecule type" value="Transcribed_RNA"/>
</dbReference>
<organism evidence="1">
    <name type="scientific">Rhizophora mucronata</name>
    <name type="common">Asiatic mangrove</name>
    <dbReference type="NCBI Taxonomy" id="61149"/>
    <lineage>
        <taxon>Eukaryota</taxon>
        <taxon>Viridiplantae</taxon>
        <taxon>Streptophyta</taxon>
        <taxon>Embryophyta</taxon>
        <taxon>Tracheophyta</taxon>
        <taxon>Spermatophyta</taxon>
        <taxon>Magnoliopsida</taxon>
        <taxon>eudicotyledons</taxon>
        <taxon>Gunneridae</taxon>
        <taxon>Pentapetalae</taxon>
        <taxon>rosids</taxon>
        <taxon>fabids</taxon>
        <taxon>Malpighiales</taxon>
        <taxon>Rhizophoraceae</taxon>
        <taxon>Rhizophora</taxon>
    </lineage>
</organism>
<protein>
    <submittedName>
        <fullName evidence="1">Uncharacterized protein</fullName>
    </submittedName>
</protein>
<reference evidence="1" key="1">
    <citation type="submission" date="2018-02" db="EMBL/GenBank/DDBJ databases">
        <title>Rhizophora mucronata_Transcriptome.</title>
        <authorList>
            <person name="Meera S.P."/>
            <person name="Sreeshan A."/>
            <person name="Augustine A."/>
        </authorList>
    </citation>
    <scope>NUCLEOTIDE SEQUENCE</scope>
    <source>
        <tissue evidence="1">Leaf</tissue>
    </source>
</reference>
<accession>A0A2P2IJU0</accession>
<proteinExistence type="predicted"/>